<feature type="transmembrane region" description="Helical" evidence="1">
    <location>
        <begin position="270"/>
        <end position="290"/>
    </location>
</feature>
<feature type="transmembrane region" description="Helical" evidence="1">
    <location>
        <begin position="58"/>
        <end position="78"/>
    </location>
</feature>
<gene>
    <name evidence="2" type="ORF">Salmuc_02027</name>
</gene>
<sequence length="338" mass="34386">MFKNKKTSEVLTSAIGSFFVMILSALPVAAQDGGDGIGGACTGDTLGGMFCTLQESSVAQLIALLLAACFVIGLFLFYRALTTLMKVGDNQAQPGILSNGLLTLAAATFLVALPSTIMVGLTTVGFGGAWDFGIQDDVGGADGTLGSDNFISMMGNFALNAAGPLSTLVMAIAVLVGIFLVASSMIGVANMNNPQSGRQQSFGSIGTKFVVGIALVNIFLVMEVIGASFGLPSADTGHFTGITQTASEYAHVANSDGISVQERFDTVLEIAFLALVPFGLIAFVRGLLILKDTTDQGKQASLGMGATHIVGGVALVNAKPVSCAVMATLVGSGAGFCS</sequence>
<dbReference type="eggNOG" id="ENOG50312K3">
    <property type="taxonomic scope" value="Bacteria"/>
</dbReference>
<evidence type="ECO:0000313" key="3">
    <source>
        <dbReference type="Proteomes" id="UP000015347"/>
    </source>
</evidence>
<dbReference type="Proteomes" id="UP000015347">
    <property type="component" value="Unassembled WGS sequence"/>
</dbReference>
<protein>
    <submittedName>
        <fullName evidence="2">Uncharacterized protein</fullName>
    </submittedName>
</protein>
<name>S9SAZ2_9RHOB</name>
<dbReference type="AlphaFoldDB" id="S9SAZ2"/>
<feature type="transmembrane region" description="Helical" evidence="1">
    <location>
        <begin position="168"/>
        <end position="188"/>
    </location>
</feature>
<evidence type="ECO:0000313" key="2">
    <source>
        <dbReference type="EMBL" id="EPX83419.1"/>
    </source>
</evidence>
<dbReference type="STRING" id="1123237.Salmuc_02027"/>
<comment type="caution">
    <text evidence="2">The sequence shown here is derived from an EMBL/GenBank/DDBJ whole genome shotgun (WGS) entry which is preliminary data.</text>
</comment>
<organism evidence="2 3">
    <name type="scientific">Salipiger mucosus DSM 16094</name>
    <dbReference type="NCBI Taxonomy" id="1123237"/>
    <lineage>
        <taxon>Bacteria</taxon>
        <taxon>Pseudomonadati</taxon>
        <taxon>Pseudomonadota</taxon>
        <taxon>Alphaproteobacteria</taxon>
        <taxon>Rhodobacterales</taxon>
        <taxon>Roseobacteraceae</taxon>
        <taxon>Salipiger</taxon>
    </lineage>
</organism>
<proteinExistence type="predicted"/>
<dbReference type="HOGENOM" id="CLU_821087_0_0_5"/>
<feature type="transmembrane region" description="Helical" evidence="1">
    <location>
        <begin position="209"/>
        <end position="231"/>
    </location>
</feature>
<dbReference type="EMBL" id="APVH01000015">
    <property type="protein sequence ID" value="EPX83419.1"/>
    <property type="molecule type" value="Genomic_DNA"/>
</dbReference>
<keyword evidence="1" id="KW-0472">Membrane</keyword>
<feature type="transmembrane region" description="Helical" evidence="1">
    <location>
        <begin position="99"/>
        <end position="121"/>
    </location>
</feature>
<keyword evidence="3" id="KW-1185">Reference proteome</keyword>
<accession>S9SAZ2</accession>
<dbReference type="RefSeq" id="WP_020041287.1">
    <property type="nucleotide sequence ID" value="NZ_KE557274.1"/>
</dbReference>
<keyword evidence="1" id="KW-0812">Transmembrane</keyword>
<keyword evidence="1" id="KW-1133">Transmembrane helix</keyword>
<dbReference type="OrthoDB" id="5644612at2"/>
<evidence type="ECO:0000256" key="1">
    <source>
        <dbReference type="SAM" id="Phobius"/>
    </source>
</evidence>
<reference evidence="3" key="1">
    <citation type="journal article" date="2014" name="Stand. Genomic Sci.">
        <title>Genome sequence of the exopolysaccharide-producing Salipiger mucosus type strain (DSM 16094(T)), a moderately halophilic member of the Roseobacter clade.</title>
        <authorList>
            <person name="Riedel T."/>
            <person name="Spring S."/>
            <person name="Fiebig A."/>
            <person name="Petersen J."/>
            <person name="Kyrpides N.C."/>
            <person name="Goker M."/>
            <person name="Klenk H.P."/>
        </authorList>
    </citation>
    <scope>NUCLEOTIDE SEQUENCE [LARGE SCALE GENOMIC DNA]</scope>
    <source>
        <strain evidence="3">DSM 16094</strain>
    </source>
</reference>